<dbReference type="InterPro" id="IPR003347">
    <property type="entry name" value="JmjC_dom"/>
</dbReference>
<accession>A0AAP0H2A4</accession>
<evidence type="ECO:0000256" key="17">
    <source>
        <dbReference type="SAM" id="MobiDB-lite"/>
    </source>
</evidence>
<evidence type="ECO:0000256" key="9">
    <source>
        <dbReference type="ARBA" id="ARBA00023002"/>
    </source>
</evidence>
<dbReference type="PANTHER" id="PTHR10694">
    <property type="entry name" value="LYSINE-SPECIFIC DEMETHYLASE"/>
    <property type="match status" value="1"/>
</dbReference>
<dbReference type="Gene3D" id="3.30.160.60">
    <property type="entry name" value="Classic Zinc Finger"/>
    <property type="match status" value="3"/>
</dbReference>
<dbReference type="SMART" id="SM00558">
    <property type="entry name" value="JmjC"/>
    <property type="match status" value="1"/>
</dbReference>
<protein>
    <recommendedName>
        <fullName evidence="23">Lysine-specific demethylase REF6</fullName>
    </recommendedName>
</protein>
<comment type="subcellular location">
    <subcellularLocation>
        <location evidence="1">Nucleus</location>
    </subcellularLocation>
</comment>
<comment type="catalytic activity">
    <reaction evidence="15">
        <text>N(6),N(6),N(6)-trimethyl-L-lysyl(27)-[histone H3] + 2-oxoglutarate + O2 = N(6),N(6)-dimethyl-L-lysyl(27)-[histone H3] + formaldehyde + succinate + CO2</text>
        <dbReference type="Rhea" id="RHEA:60228"/>
        <dbReference type="Rhea" id="RHEA-COMP:15535"/>
        <dbReference type="Rhea" id="RHEA-COMP:15539"/>
        <dbReference type="ChEBI" id="CHEBI:15379"/>
        <dbReference type="ChEBI" id="CHEBI:16526"/>
        <dbReference type="ChEBI" id="CHEBI:16810"/>
        <dbReference type="ChEBI" id="CHEBI:16842"/>
        <dbReference type="ChEBI" id="CHEBI:30031"/>
        <dbReference type="ChEBI" id="CHEBI:61961"/>
        <dbReference type="ChEBI" id="CHEBI:61976"/>
    </reaction>
    <physiologicalReaction direction="left-to-right" evidence="15">
        <dbReference type="Rhea" id="RHEA:60229"/>
    </physiologicalReaction>
</comment>
<dbReference type="SUPFAM" id="SSF57667">
    <property type="entry name" value="beta-beta-alpha zinc fingers"/>
    <property type="match status" value="2"/>
</dbReference>
<evidence type="ECO:0000256" key="14">
    <source>
        <dbReference type="ARBA" id="ARBA00050682"/>
    </source>
</evidence>
<evidence type="ECO:0000313" key="22">
    <source>
        <dbReference type="Proteomes" id="UP001408789"/>
    </source>
</evidence>
<dbReference type="Pfam" id="PF02375">
    <property type="entry name" value="JmjN"/>
    <property type="match status" value="1"/>
</dbReference>
<evidence type="ECO:0000256" key="4">
    <source>
        <dbReference type="ARBA" id="ARBA00022737"/>
    </source>
</evidence>
<dbReference type="GO" id="GO:0034647">
    <property type="term" value="F:histone H3K4me/H3K4me2/H3K4me3 demethylase activity"/>
    <property type="evidence" value="ECO:0007669"/>
    <property type="project" value="TreeGrafter"/>
</dbReference>
<evidence type="ECO:0000256" key="15">
    <source>
        <dbReference type="ARBA" id="ARBA00051751"/>
    </source>
</evidence>
<dbReference type="GO" id="GO:2000028">
    <property type="term" value="P:regulation of photoperiodism, flowering"/>
    <property type="evidence" value="ECO:0007669"/>
    <property type="project" value="UniProtKB-ARBA"/>
</dbReference>
<feature type="compositionally biased region" description="Basic residues" evidence="17">
    <location>
        <begin position="946"/>
        <end position="956"/>
    </location>
</feature>
<evidence type="ECO:0000256" key="5">
    <source>
        <dbReference type="ARBA" id="ARBA00022771"/>
    </source>
</evidence>
<keyword evidence="13" id="KW-0539">Nucleus</keyword>
<dbReference type="GO" id="GO:0071558">
    <property type="term" value="F:histone H3K27me2/H3K27me3 demethylase activity"/>
    <property type="evidence" value="ECO:0007669"/>
    <property type="project" value="UniProtKB-ARBA"/>
</dbReference>
<keyword evidence="11" id="KW-0805">Transcription regulation</keyword>
<feature type="domain" description="C2H2-type" evidence="18">
    <location>
        <begin position="1055"/>
        <end position="1084"/>
    </location>
</feature>
<dbReference type="SMART" id="SM00545">
    <property type="entry name" value="JmjN"/>
    <property type="match status" value="1"/>
</dbReference>
<evidence type="ECO:0000256" key="7">
    <source>
        <dbReference type="ARBA" id="ARBA00022853"/>
    </source>
</evidence>
<feature type="compositionally biased region" description="Basic and acidic residues" evidence="17">
    <location>
        <begin position="997"/>
        <end position="1018"/>
    </location>
</feature>
<organism evidence="21 22">
    <name type="scientific">Deinandra increscens subsp. villosa</name>
    <dbReference type="NCBI Taxonomy" id="3103831"/>
    <lineage>
        <taxon>Eukaryota</taxon>
        <taxon>Viridiplantae</taxon>
        <taxon>Streptophyta</taxon>
        <taxon>Embryophyta</taxon>
        <taxon>Tracheophyta</taxon>
        <taxon>Spermatophyta</taxon>
        <taxon>Magnoliopsida</taxon>
        <taxon>eudicotyledons</taxon>
        <taxon>Gunneridae</taxon>
        <taxon>Pentapetalae</taxon>
        <taxon>asterids</taxon>
        <taxon>campanulids</taxon>
        <taxon>Asterales</taxon>
        <taxon>Asteraceae</taxon>
        <taxon>Asteroideae</taxon>
        <taxon>Heliantheae alliance</taxon>
        <taxon>Madieae</taxon>
        <taxon>Madiinae</taxon>
        <taxon>Deinandra</taxon>
    </lineage>
</organism>
<dbReference type="Gene3D" id="2.60.120.650">
    <property type="entry name" value="Cupin"/>
    <property type="match status" value="1"/>
</dbReference>
<evidence type="ECO:0000256" key="16">
    <source>
        <dbReference type="PROSITE-ProRule" id="PRU00042"/>
    </source>
</evidence>
<proteinExistence type="inferred from homology"/>
<keyword evidence="8" id="KW-0223">Dioxygenase</keyword>
<dbReference type="SUPFAM" id="SSF51197">
    <property type="entry name" value="Clavaminate synthase-like"/>
    <property type="match status" value="1"/>
</dbReference>
<comment type="caution">
    <text evidence="21">The sequence shown here is derived from an EMBL/GenBank/DDBJ whole genome shotgun (WGS) entry which is preliminary data.</text>
</comment>
<dbReference type="Proteomes" id="UP001408789">
    <property type="component" value="Unassembled WGS sequence"/>
</dbReference>
<dbReference type="InterPro" id="IPR036236">
    <property type="entry name" value="Znf_C2H2_sf"/>
</dbReference>
<evidence type="ECO:0000256" key="1">
    <source>
        <dbReference type="ARBA" id="ARBA00004123"/>
    </source>
</evidence>
<evidence type="ECO:0000256" key="10">
    <source>
        <dbReference type="ARBA" id="ARBA00023004"/>
    </source>
</evidence>
<dbReference type="PROSITE" id="PS50157">
    <property type="entry name" value="ZINC_FINGER_C2H2_2"/>
    <property type="match status" value="3"/>
</dbReference>
<keyword evidence="7" id="KW-0156">Chromatin regulator</keyword>
<evidence type="ECO:0000256" key="13">
    <source>
        <dbReference type="ARBA" id="ARBA00023242"/>
    </source>
</evidence>
<dbReference type="FunFam" id="3.30.160.60:FF:000747">
    <property type="entry name" value="Probable lysine-specific demethylase ELF6"/>
    <property type="match status" value="1"/>
</dbReference>
<evidence type="ECO:0000256" key="12">
    <source>
        <dbReference type="ARBA" id="ARBA00023163"/>
    </source>
</evidence>
<feature type="region of interest" description="Disordered" evidence="17">
    <location>
        <begin position="888"/>
        <end position="1031"/>
    </location>
</feature>
<evidence type="ECO:0000259" key="18">
    <source>
        <dbReference type="PROSITE" id="PS50157"/>
    </source>
</evidence>
<feature type="domain" description="JmjC" evidence="20">
    <location>
        <begin position="195"/>
        <end position="361"/>
    </location>
</feature>
<keyword evidence="10" id="KW-0408">Iron</keyword>
<dbReference type="GO" id="GO:0010628">
    <property type="term" value="P:positive regulation of gene expression"/>
    <property type="evidence" value="ECO:0007669"/>
    <property type="project" value="UniProtKB-ARBA"/>
</dbReference>
<reference evidence="21 22" key="1">
    <citation type="submission" date="2024-04" db="EMBL/GenBank/DDBJ databases">
        <title>The reference genome of an endangered Asteraceae, Deinandra increscens subsp. villosa, native to the Central Coast of California.</title>
        <authorList>
            <person name="Guilliams M."/>
            <person name="Hasenstab-Lehman K."/>
            <person name="Meyer R."/>
            <person name="Mcevoy S."/>
        </authorList>
    </citation>
    <scope>NUCLEOTIDE SEQUENCE [LARGE SCALE GENOMIC DNA]</scope>
    <source>
        <tissue evidence="21">Leaf</tissue>
    </source>
</reference>
<keyword evidence="22" id="KW-1185">Reference proteome</keyword>
<dbReference type="GO" id="GO:0009741">
    <property type="term" value="P:response to brassinosteroid"/>
    <property type="evidence" value="ECO:0007669"/>
    <property type="project" value="UniProtKB-ARBA"/>
</dbReference>
<dbReference type="GO" id="GO:0000785">
    <property type="term" value="C:chromatin"/>
    <property type="evidence" value="ECO:0007669"/>
    <property type="project" value="TreeGrafter"/>
</dbReference>
<keyword evidence="5 16" id="KW-0863">Zinc-finger</keyword>
<evidence type="ECO:0000256" key="2">
    <source>
        <dbReference type="ARBA" id="ARBA00009711"/>
    </source>
</evidence>
<keyword evidence="4" id="KW-0677">Repeat</keyword>
<dbReference type="InterPro" id="IPR013087">
    <property type="entry name" value="Znf_C2H2_type"/>
</dbReference>
<evidence type="ECO:0000256" key="11">
    <source>
        <dbReference type="ARBA" id="ARBA00023015"/>
    </source>
</evidence>
<dbReference type="GO" id="GO:0040029">
    <property type="term" value="P:epigenetic regulation of gene expression"/>
    <property type="evidence" value="ECO:0007669"/>
    <property type="project" value="UniProtKB-ARBA"/>
</dbReference>
<comment type="similarity">
    <text evidence="2">Belongs to the JHDM3 histone demethylase family.</text>
</comment>
<evidence type="ECO:0000256" key="8">
    <source>
        <dbReference type="ARBA" id="ARBA00022964"/>
    </source>
</evidence>
<keyword evidence="6" id="KW-0862">Zinc</keyword>
<keyword evidence="9" id="KW-0560">Oxidoreductase</keyword>
<keyword evidence="3" id="KW-0479">Metal-binding</keyword>
<comment type="catalytic activity">
    <reaction evidence="14">
        <text>N(6),N(6)-dimethyl-L-lysyl(27)-[histone H3] + 2-oxoglutarate + O2 = N(6)-methyl-L-lysyl(27)-[histone H3] + formaldehyde + succinate + CO2</text>
        <dbReference type="Rhea" id="RHEA:60232"/>
        <dbReference type="Rhea" id="RHEA-COMP:15539"/>
        <dbReference type="Rhea" id="RHEA-COMP:15544"/>
        <dbReference type="ChEBI" id="CHEBI:15379"/>
        <dbReference type="ChEBI" id="CHEBI:16526"/>
        <dbReference type="ChEBI" id="CHEBI:16810"/>
        <dbReference type="ChEBI" id="CHEBI:16842"/>
        <dbReference type="ChEBI" id="CHEBI:30031"/>
        <dbReference type="ChEBI" id="CHEBI:61929"/>
        <dbReference type="ChEBI" id="CHEBI:61976"/>
    </reaction>
    <physiologicalReaction direction="left-to-right" evidence="14">
        <dbReference type="Rhea" id="RHEA:60233"/>
    </physiologicalReaction>
</comment>
<evidence type="ECO:0000256" key="3">
    <source>
        <dbReference type="ARBA" id="ARBA00022723"/>
    </source>
</evidence>
<feature type="domain" description="C2H2-type" evidence="18">
    <location>
        <begin position="1085"/>
        <end position="1114"/>
    </location>
</feature>
<dbReference type="PROSITE" id="PS00028">
    <property type="entry name" value="ZINC_FINGER_C2H2_1"/>
    <property type="match status" value="3"/>
</dbReference>
<dbReference type="Pfam" id="PF02373">
    <property type="entry name" value="JmjC"/>
    <property type="match status" value="1"/>
</dbReference>
<dbReference type="AlphaFoldDB" id="A0AAP0H2A4"/>
<evidence type="ECO:0000259" key="20">
    <source>
        <dbReference type="PROSITE" id="PS51184"/>
    </source>
</evidence>
<dbReference type="FunFam" id="2.60.120.650:FF:000023">
    <property type="entry name" value="Probable lysine-specific demethylase ELF6"/>
    <property type="match status" value="1"/>
</dbReference>
<sequence length="1150" mass="129084">MGEEVFQWLKSLPVAPEYHPTLAEFQDPISYIFKIEQEASKYGICKIIPPVSASSRKTVIANLNSSLSARNPDSSPTFTTRQQQIGFCPRKHTRPVQKPVWQSGEVYTVPQFELKAKNFEKGYLKDSKKGVNSTNLKRGLSGLEVETLYWKAHVDKPFSVEYANDMPGSAFDRTVGGCGRKLGKKEIGDGLTVGETEWNMRGVSRSKGSLLRFMKEEIPGVTSPMVYISMLFSWFAWHVEDHDFHSLNYMHLGAGKTWYGVPKDAAVAFEDVIRTHGYGGEINPIVTFATLGEKTTIISPEVLLRAGVPCCRLVQNAGEFVVTFPRAYHSGFSHGFNCGEAANIATPGWLAVAQDAAIRRASINCAPMVSHYQLLYDLAVSFSSSVPTSIKPEPRSSRLKDKLKPEGESLVKRLFLQDVMEHNNLLQVLGKGSAIVLVPEEFLDRRIPFGLSTQTDELKSTHNSDSDDDVILDKRPERKYSSFFTTNNKNSYIGEKDDSFKGFECVKKPDPGIFSCVTCGILCYSCVAIIRPTEAAGNYLMSADCNGISDLVAATDFFSANEDPSVSGKMAKRNCDGLFDVPVKSSNQIPIVNNLSTTTPTASPKVNSSLGLLALAYGDSSDSDDDHVETNIHTNYGDHVDMKYTNDHTFECSVEFESSRNFEESNCEENPLLDEHESEKRPMNTTCDEDSSRMHIFCLQHALEVEKRLRSVGGVHLLLLCHQDYPSFDSEAKSVAKELGIDHNWTDLEYRESNKKDETWIQSALDSEEVTHGQRDWAVKLGMNLFYSASLSRSPLYSKQMPYNSIIYSAFGHNSPSNSPAKPKPSGRQKKIIVAGKWCGKVWMSNQAHPLLVERDPEEQDETGGLVLSNFKNEKQLEDTRAVVTKNYTKNYSRKRKNVTVDPRRTGPTMKLPKVEPSPLPSPSPSPSPPPSPMAADLPLSGGFRRQPRTNLRKNQVRKEAAPLSRNLRTFDMDSEEEGETRGGPSTRLRRRIIKPPSKEYGDWPESKPRIKKPNDTKKARKPRPSEEEGEFGCDIEGCNMSFESKHDLIIHKKNICPVKGCGKKFFSHKYLVQHRRVHMDDRPLQCPWKGCKMTFKWAWARTEHIRVHTGARPYVCSEDGCGQTFRFVSDFSRHKRKTGHSVKKQVEGR</sequence>
<evidence type="ECO:0000313" key="21">
    <source>
        <dbReference type="EMBL" id="KAK9069884.1"/>
    </source>
</evidence>
<feature type="domain" description="C2H2-type" evidence="18">
    <location>
        <begin position="1115"/>
        <end position="1146"/>
    </location>
</feature>
<dbReference type="GO" id="GO:0005634">
    <property type="term" value="C:nucleus"/>
    <property type="evidence" value="ECO:0007669"/>
    <property type="project" value="UniProtKB-SubCell"/>
</dbReference>
<dbReference type="EMBL" id="JBCNJP010000012">
    <property type="protein sequence ID" value="KAK9069884.1"/>
    <property type="molecule type" value="Genomic_DNA"/>
</dbReference>
<dbReference type="FunFam" id="3.30.160.60:FF:000763">
    <property type="entry name" value="Probable lysine-specific demethylase ELF6"/>
    <property type="match status" value="1"/>
</dbReference>
<name>A0AAP0H2A4_9ASTR</name>
<feature type="domain" description="JmjN" evidence="19">
    <location>
        <begin position="15"/>
        <end position="56"/>
    </location>
</feature>
<feature type="compositionally biased region" description="Pro residues" evidence="17">
    <location>
        <begin position="916"/>
        <end position="933"/>
    </location>
</feature>
<dbReference type="SMART" id="SM00355">
    <property type="entry name" value="ZnF_C2H2"/>
    <property type="match status" value="4"/>
</dbReference>
<dbReference type="GO" id="GO:0048580">
    <property type="term" value="P:regulation of post-embryonic development"/>
    <property type="evidence" value="ECO:0007669"/>
    <property type="project" value="UniProtKB-ARBA"/>
</dbReference>
<evidence type="ECO:0000259" key="19">
    <source>
        <dbReference type="PROSITE" id="PS51183"/>
    </source>
</evidence>
<dbReference type="PANTHER" id="PTHR10694:SF38">
    <property type="entry name" value="LYSINE-SPECIFIC DEMETHYLASE REF6"/>
    <property type="match status" value="1"/>
</dbReference>
<keyword evidence="12" id="KW-0804">Transcription</keyword>
<gene>
    <name evidence="21" type="ORF">SSX86_010280</name>
</gene>
<evidence type="ECO:0008006" key="23">
    <source>
        <dbReference type="Google" id="ProtNLM"/>
    </source>
</evidence>
<dbReference type="GO" id="GO:0009826">
    <property type="term" value="P:unidimensional cell growth"/>
    <property type="evidence" value="ECO:0007669"/>
    <property type="project" value="UniProtKB-ARBA"/>
</dbReference>
<dbReference type="InterPro" id="IPR003349">
    <property type="entry name" value="JmjN"/>
</dbReference>
<evidence type="ECO:0000256" key="6">
    <source>
        <dbReference type="ARBA" id="ARBA00022833"/>
    </source>
</evidence>
<dbReference type="PROSITE" id="PS51183">
    <property type="entry name" value="JMJN"/>
    <property type="match status" value="1"/>
</dbReference>
<dbReference type="PROSITE" id="PS51184">
    <property type="entry name" value="JMJC"/>
    <property type="match status" value="1"/>
</dbReference>
<dbReference type="GO" id="GO:0008270">
    <property type="term" value="F:zinc ion binding"/>
    <property type="evidence" value="ECO:0007669"/>
    <property type="project" value="UniProtKB-KW"/>
</dbReference>